<reference evidence="1" key="1">
    <citation type="journal article" date="2015" name="Nature">
        <title>Complex archaea that bridge the gap between prokaryotes and eukaryotes.</title>
        <authorList>
            <person name="Spang A."/>
            <person name="Saw J.H."/>
            <person name="Jorgensen S.L."/>
            <person name="Zaremba-Niedzwiedzka K."/>
            <person name="Martijn J."/>
            <person name="Lind A.E."/>
            <person name="van Eijk R."/>
            <person name="Schleper C."/>
            <person name="Guy L."/>
            <person name="Ettema T.J."/>
        </authorList>
    </citation>
    <scope>NUCLEOTIDE SEQUENCE</scope>
</reference>
<sequence length="61" mass="6562">MKTVTLPPKPCKACGNKDDTKCAVQCCDCGETLCNQAEYPDYAQWRCPACFGDIAGRAVTA</sequence>
<comment type="caution">
    <text evidence="1">The sequence shown here is derived from an EMBL/GenBank/DDBJ whole genome shotgun (WGS) entry which is preliminary data.</text>
</comment>
<dbReference type="AlphaFoldDB" id="A0A0F9KLM2"/>
<gene>
    <name evidence="1" type="ORF">LCGC14_1315550</name>
</gene>
<proteinExistence type="predicted"/>
<dbReference type="EMBL" id="LAZR01007802">
    <property type="protein sequence ID" value="KKM82833.1"/>
    <property type="molecule type" value="Genomic_DNA"/>
</dbReference>
<organism evidence="1">
    <name type="scientific">marine sediment metagenome</name>
    <dbReference type="NCBI Taxonomy" id="412755"/>
    <lineage>
        <taxon>unclassified sequences</taxon>
        <taxon>metagenomes</taxon>
        <taxon>ecological metagenomes</taxon>
    </lineage>
</organism>
<accession>A0A0F9KLM2</accession>
<evidence type="ECO:0000313" key="1">
    <source>
        <dbReference type="EMBL" id="KKM82833.1"/>
    </source>
</evidence>
<protein>
    <submittedName>
        <fullName evidence="1">Uncharacterized protein</fullName>
    </submittedName>
</protein>
<name>A0A0F9KLM2_9ZZZZ</name>